<proteinExistence type="predicted"/>
<evidence type="ECO:0008006" key="3">
    <source>
        <dbReference type="Google" id="ProtNLM"/>
    </source>
</evidence>
<organism evidence="1 2">
    <name type="scientific">Streblomastix strix</name>
    <dbReference type="NCBI Taxonomy" id="222440"/>
    <lineage>
        <taxon>Eukaryota</taxon>
        <taxon>Metamonada</taxon>
        <taxon>Preaxostyla</taxon>
        <taxon>Oxymonadida</taxon>
        <taxon>Streblomastigidae</taxon>
        <taxon>Streblomastix</taxon>
    </lineage>
</organism>
<dbReference type="Proteomes" id="UP000324800">
    <property type="component" value="Unassembled WGS sequence"/>
</dbReference>
<sequence>MFSGWGMNTVLYKGSYTPGNEMFQNNQIVRLEFDSEKGTLTFFLDEVQQPVYFSGIKEKVRFIIYMKKIGSSCIIRSLNKLVAPTVKQLEEEKEIKW</sequence>
<evidence type="ECO:0000313" key="1">
    <source>
        <dbReference type="EMBL" id="KAA6355056.1"/>
    </source>
</evidence>
<accession>A0A5J4T9C9</accession>
<name>A0A5J4T9C9_9EUKA</name>
<dbReference type="EMBL" id="SNRW01035247">
    <property type="protein sequence ID" value="KAA6355056.1"/>
    <property type="molecule type" value="Genomic_DNA"/>
</dbReference>
<reference evidence="1 2" key="1">
    <citation type="submission" date="2019-03" db="EMBL/GenBank/DDBJ databases">
        <title>Single cell metagenomics reveals metabolic interactions within the superorganism composed of flagellate Streblomastix strix and complex community of Bacteroidetes bacteria on its surface.</title>
        <authorList>
            <person name="Treitli S.C."/>
            <person name="Kolisko M."/>
            <person name="Husnik F."/>
            <person name="Keeling P."/>
            <person name="Hampl V."/>
        </authorList>
    </citation>
    <scope>NUCLEOTIDE SEQUENCE [LARGE SCALE GENOMIC DNA]</scope>
    <source>
        <strain evidence="1">ST1C</strain>
    </source>
</reference>
<gene>
    <name evidence="1" type="ORF">EZS28_049417</name>
</gene>
<evidence type="ECO:0000313" key="2">
    <source>
        <dbReference type="Proteomes" id="UP000324800"/>
    </source>
</evidence>
<protein>
    <recommendedName>
        <fullName evidence="3">B30.2/SPRY domain-containing protein</fullName>
    </recommendedName>
</protein>
<dbReference type="AlphaFoldDB" id="A0A5J4T9C9"/>
<comment type="caution">
    <text evidence="1">The sequence shown here is derived from an EMBL/GenBank/DDBJ whole genome shotgun (WGS) entry which is preliminary data.</text>
</comment>